<dbReference type="GO" id="GO:0009055">
    <property type="term" value="F:electron transfer activity"/>
    <property type="evidence" value="ECO:0007669"/>
    <property type="project" value="InterPro"/>
</dbReference>
<dbReference type="GO" id="GO:0046872">
    <property type="term" value="F:metal ion binding"/>
    <property type="evidence" value="ECO:0007669"/>
    <property type="project" value="UniProtKB-KW"/>
</dbReference>
<dbReference type="Pfam" id="PF13442">
    <property type="entry name" value="Cytochrome_CBB3"/>
    <property type="match status" value="1"/>
</dbReference>
<accession>A0A934J9B2</accession>
<evidence type="ECO:0000256" key="1">
    <source>
        <dbReference type="ARBA" id="ARBA00022448"/>
    </source>
</evidence>
<evidence type="ECO:0000256" key="4">
    <source>
        <dbReference type="ARBA" id="ARBA00022982"/>
    </source>
</evidence>
<dbReference type="SUPFAM" id="SSF46626">
    <property type="entry name" value="Cytochrome c"/>
    <property type="match status" value="1"/>
</dbReference>
<reference evidence="8" key="1">
    <citation type="submission" date="2020-12" db="EMBL/GenBank/DDBJ databases">
        <authorList>
            <person name="Huq M.A."/>
        </authorList>
    </citation>
    <scope>NUCLEOTIDE SEQUENCE</scope>
    <source>
        <strain evidence="8">MAHUQ-46</strain>
    </source>
</reference>
<keyword evidence="1" id="KW-0813">Transport</keyword>
<evidence type="ECO:0000256" key="6">
    <source>
        <dbReference type="PROSITE-ProRule" id="PRU00433"/>
    </source>
</evidence>
<gene>
    <name evidence="8" type="ORF">JFN88_16465</name>
</gene>
<keyword evidence="9" id="KW-1185">Reference proteome</keyword>
<proteinExistence type="predicted"/>
<evidence type="ECO:0000256" key="2">
    <source>
        <dbReference type="ARBA" id="ARBA00022617"/>
    </source>
</evidence>
<dbReference type="InterPro" id="IPR009056">
    <property type="entry name" value="Cyt_c-like_dom"/>
</dbReference>
<dbReference type="InterPro" id="IPR051811">
    <property type="entry name" value="Cytochrome_c550/c551-like"/>
</dbReference>
<dbReference type="PANTHER" id="PTHR37823:SF4">
    <property type="entry name" value="MENAQUINOL-CYTOCHROME C REDUCTASE CYTOCHROME B_C SUBUNIT"/>
    <property type="match status" value="1"/>
</dbReference>
<organism evidence="8 9">
    <name type="scientific">Paenibacillus roseus</name>
    <dbReference type="NCBI Taxonomy" id="2798579"/>
    <lineage>
        <taxon>Bacteria</taxon>
        <taxon>Bacillati</taxon>
        <taxon>Bacillota</taxon>
        <taxon>Bacilli</taxon>
        <taxon>Bacillales</taxon>
        <taxon>Paenibacillaceae</taxon>
        <taxon>Paenibacillus</taxon>
    </lineage>
</organism>
<dbReference type="EMBL" id="JAELUP010000097">
    <property type="protein sequence ID" value="MBJ6362812.1"/>
    <property type="molecule type" value="Genomic_DNA"/>
</dbReference>
<evidence type="ECO:0000256" key="3">
    <source>
        <dbReference type="ARBA" id="ARBA00022723"/>
    </source>
</evidence>
<dbReference type="PANTHER" id="PTHR37823">
    <property type="entry name" value="CYTOCHROME C-553-LIKE"/>
    <property type="match status" value="1"/>
</dbReference>
<dbReference type="PROSITE" id="PS51007">
    <property type="entry name" value="CYTC"/>
    <property type="match status" value="1"/>
</dbReference>
<keyword evidence="2 6" id="KW-0349">Heme</keyword>
<dbReference type="InterPro" id="IPR036909">
    <property type="entry name" value="Cyt_c-like_dom_sf"/>
</dbReference>
<keyword evidence="4" id="KW-0249">Electron transport</keyword>
<sequence>MTGIVLIIAAVLTGCGSSTPLDGPEDVMRIYRTSCLSCHGTELQGRVGEQTNLQQVGNRLSEEDIRTRIEQGGDIMPDFKSKLKPEEIEALAAWLADKH</sequence>
<name>A0A934J9B2_9BACL</name>
<keyword evidence="3 6" id="KW-0479">Metal-binding</keyword>
<evidence type="ECO:0000256" key="5">
    <source>
        <dbReference type="ARBA" id="ARBA00023004"/>
    </source>
</evidence>
<evidence type="ECO:0000313" key="8">
    <source>
        <dbReference type="EMBL" id="MBJ6362812.1"/>
    </source>
</evidence>
<keyword evidence="5 6" id="KW-0408">Iron</keyword>
<feature type="domain" description="Cytochrome c" evidence="7">
    <location>
        <begin position="18"/>
        <end position="99"/>
    </location>
</feature>
<protein>
    <submittedName>
        <fullName evidence="8">Cytochrome c</fullName>
    </submittedName>
</protein>
<dbReference type="Gene3D" id="1.10.760.10">
    <property type="entry name" value="Cytochrome c-like domain"/>
    <property type="match status" value="1"/>
</dbReference>
<dbReference type="Proteomes" id="UP000640274">
    <property type="component" value="Unassembled WGS sequence"/>
</dbReference>
<dbReference type="AlphaFoldDB" id="A0A934J9B2"/>
<evidence type="ECO:0000313" key="9">
    <source>
        <dbReference type="Proteomes" id="UP000640274"/>
    </source>
</evidence>
<dbReference type="GO" id="GO:0020037">
    <property type="term" value="F:heme binding"/>
    <property type="evidence" value="ECO:0007669"/>
    <property type="project" value="InterPro"/>
</dbReference>
<comment type="caution">
    <text evidence="8">The sequence shown here is derived from an EMBL/GenBank/DDBJ whole genome shotgun (WGS) entry which is preliminary data.</text>
</comment>
<evidence type="ECO:0000259" key="7">
    <source>
        <dbReference type="PROSITE" id="PS51007"/>
    </source>
</evidence>